<evidence type="ECO:0000313" key="3">
    <source>
        <dbReference type="Proteomes" id="UP000217528"/>
    </source>
</evidence>
<dbReference type="RefSeq" id="WP_095608526.1">
    <property type="nucleotide sequence ID" value="NZ_LMVN01000011.1"/>
</dbReference>
<dbReference type="Proteomes" id="UP000217528">
    <property type="component" value="Unassembled WGS sequence"/>
</dbReference>
<comment type="caution">
    <text evidence="1">The sequence shown here is derived from an EMBL/GenBank/DDBJ whole genome shotgun (WGS) entry which is preliminary data.</text>
</comment>
<dbReference type="Proteomes" id="UP000246004">
    <property type="component" value="Unassembled WGS sequence"/>
</dbReference>
<dbReference type="EMBL" id="LMVN01000011">
    <property type="protein sequence ID" value="PAV07640.1"/>
    <property type="molecule type" value="Genomic_DNA"/>
</dbReference>
<organism evidence="1 3">
    <name type="scientific">Methanosphaera cuniculi</name>
    <dbReference type="NCBI Taxonomy" id="1077256"/>
    <lineage>
        <taxon>Archaea</taxon>
        <taxon>Methanobacteriati</taxon>
        <taxon>Methanobacteriota</taxon>
        <taxon>Methanomada group</taxon>
        <taxon>Methanobacteria</taxon>
        <taxon>Methanobacteriales</taxon>
        <taxon>Methanobacteriaceae</taxon>
        <taxon>Methanosphaera</taxon>
    </lineage>
</organism>
<protein>
    <submittedName>
        <fullName evidence="1">Uncharacterized protein</fullName>
    </submittedName>
</protein>
<gene>
    <name evidence="1" type="ORF">ASJ82_08160</name>
    <name evidence="2" type="ORF">MSCUN_09660</name>
</gene>
<dbReference type="EMBL" id="LWMS01000031">
    <property type="protein sequence ID" value="PWL08035.1"/>
    <property type="molecule type" value="Genomic_DNA"/>
</dbReference>
<evidence type="ECO:0000313" key="2">
    <source>
        <dbReference type="EMBL" id="PWL08035.1"/>
    </source>
</evidence>
<name>A0A2A2HE91_9EURY</name>
<evidence type="ECO:0000313" key="1">
    <source>
        <dbReference type="EMBL" id="PAV07640.1"/>
    </source>
</evidence>
<dbReference type="Pfam" id="PF04883">
    <property type="entry name" value="HK97-gp10_like"/>
    <property type="match status" value="1"/>
</dbReference>
<proteinExistence type="predicted"/>
<dbReference type="InterPro" id="IPR010064">
    <property type="entry name" value="HK97-gp10_tail"/>
</dbReference>
<evidence type="ECO:0000313" key="4">
    <source>
        <dbReference type="Proteomes" id="UP000246004"/>
    </source>
</evidence>
<accession>A0A2A2HE91</accession>
<dbReference type="AlphaFoldDB" id="A0A2A2HE91"/>
<reference evidence="1 3" key="2">
    <citation type="journal article" date="2017" name="BMC Genomics">
        <title>Genomic analysis of methanogenic archaea reveals a shift towards energy conservation.</title>
        <authorList>
            <person name="Gilmore S.P."/>
            <person name="Henske J.K."/>
            <person name="Sexton J.A."/>
            <person name="Solomon K.V."/>
            <person name="Seppala S."/>
            <person name="Yoo J.I."/>
            <person name="Huyett L.M."/>
            <person name="Pressman A."/>
            <person name="Cogan J.Z."/>
            <person name="Kivenson V."/>
            <person name="Peng X."/>
            <person name="Tan Y."/>
            <person name="Valentine D.L."/>
            <person name="O'Malley M.A."/>
        </authorList>
    </citation>
    <scope>NUCLEOTIDE SEQUENCE [LARGE SCALE GENOMIC DNA]</scope>
    <source>
        <strain evidence="1 3">1R-7</strain>
    </source>
</reference>
<dbReference type="OrthoDB" id="82511at2157"/>
<keyword evidence="3" id="KW-1185">Reference proteome</keyword>
<sequence>MKFEINLKKNKDIDYSNKSSKIQKEMLNKTGLKAYTSVKDKTPKRTGELRGAWSMTKNSQQVKIQNKLPYALYLEAGTGIYGNRGAPIFPKTAPFLQFEIDGQIIRTLSVKGIKPVKMAEKTIDEIEKQLPVLWSETIERCMK</sequence>
<reference evidence="2 4" key="1">
    <citation type="submission" date="2016-04" db="EMBL/GenBank/DDBJ databases">
        <title>Genome sequence of Methanosphaera cuniculi DSM 4103.</title>
        <authorList>
            <person name="Poehlein A."/>
            <person name="Seedorf H."/>
            <person name="Daniel R."/>
        </authorList>
    </citation>
    <scope>NUCLEOTIDE SEQUENCE [LARGE SCALE GENOMIC DNA]</scope>
    <source>
        <strain evidence="2 4">DSM 4103</strain>
    </source>
</reference>